<dbReference type="Gene3D" id="3.30.300.30">
    <property type="match status" value="1"/>
</dbReference>
<reference evidence="3 4" key="1">
    <citation type="submission" date="2020-07" db="EMBL/GenBank/DDBJ databases">
        <title>Genome of Haloechinothrix sp.</title>
        <authorList>
            <person name="Tang S.-K."/>
            <person name="Yang L."/>
            <person name="Zhu W.-Y."/>
        </authorList>
    </citation>
    <scope>NUCLEOTIDE SEQUENCE [LARGE SCALE GENOMIC DNA]</scope>
    <source>
        <strain evidence="3 4">YIM 98757</strain>
    </source>
</reference>
<feature type="domain" description="AMP-binding enzyme C-terminal" evidence="2">
    <location>
        <begin position="423"/>
        <end position="505"/>
    </location>
</feature>
<dbReference type="InterPro" id="IPR042099">
    <property type="entry name" value="ANL_N_sf"/>
</dbReference>
<proteinExistence type="predicted"/>
<dbReference type="InterPro" id="IPR020845">
    <property type="entry name" value="AMP-binding_CS"/>
</dbReference>
<protein>
    <submittedName>
        <fullName evidence="3">AMP-binding protein</fullName>
    </submittedName>
</protein>
<dbReference type="Proteomes" id="UP000582974">
    <property type="component" value="Unassembled WGS sequence"/>
</dbReference>
<dbReference type="PROSITE" id="PS00455">
    <property type="entry name" value="AMP_BINDING"/>
    <property type="match status" value="1"/>
</dbReference>
<dbReference type="Gene3D" id="3.40.50.12780">
    <property type="entry name" value="N-terminal domain of ligase-like"/>
    <property type="match status" value="1"/>
</dbReference>
<organism evidence="3 4">
    <name type="scientific">Haloechinothrix aidingensis</name>
    <dbReference type="NCBI Taxonomy" id="2752311"/>
    <lineage>
        <taxon>Bacteria</taxon>
        <taxon>Bacillati</taxon>
        <taxon>Actinomycetota</taxon>
        <taxon>Actinomycetes</taxon>
        <taxon>Pseudonocardiales</taxon>
        <taxon>Pseudonocardiaceae</taxon>
        <taxon>Haloechinothrix</taxon>
    </lineage>
</organism>
<dbReference type="SUPFAM" id="SSF56801">
    <property type="entry name" value="Acetyl-CoA synthetase-like"/>
    <property type="match status" value="1"/>
</dbReference>
<accession>A0A838AC14</accession>
<evidence type="ECO:0000259" key="2">
    <source>
        <dbReference type="Pfam" id="PF13193"/>
    </source>
</evidence>
<dbReference type="PANTHER" id="PTHR43767">
    <property type="entry name" value="LONG-CHAIN-FATTY-ACID--COA LIGASE"/>
    <property type="match status" value="1"/>
</dbReference>
<dbReference type="InterPro" id="IPR045851">
    <property type="entry name" value="AMP-bd_C_sf"/>
</dbReference>
<dbReference type="InterPro" id="IPR050237">
    <property type="entry name" value="ATP-dep_AMP-bd_enzyme"/>
</dbReference>
<evidence type="ECO:0000313" key="3">
    <source>
        <dbReference type="EMBL" id="MBA0126786.1"/>
    </source>
</evidence>
<feature type="domain" description="AMP-dependent synthetase/ligase" evidence="1">
    <location>
        <begin position="13"/>
        <end position="363"/>
    </location>
</feature>
<dbReference type="AlphaFoldDB" id="A0A838AC14"/>
<comment type="caution">
    <text evidence="3">The sequence shown here is derived from an EMBL/GenBank/DDBJ whole genome shotgun (WGS) entry which is preliminary data.</text>
</comment>
<dbReference type="InterPro" id="IPR000873">
    <property type="entry name" value="AMP-dep_synth/lig_dom"/>
</dbReference>
<dbReference type="GO" id="GO:0016878">
    <property type="term" value="F:acid-thiol ligase activity"/>
    <property type="evidence" value="ECO:0007669"/>
    <property type="project" value="UniProtKB-ARBA"/>
</dbReference>
<gene>
    <name evidence="3" type="ORF">H0B56_14645</name>
</gene>
<name>A0A838AC14_9PSEU</name>
<dbReference type="Pfam" id="PF00501">
    <property type="entry name" value="AMP-binding"/>
    <property type="match status" value="1"/>
</dbReference>
<sequence length="532" mass="59654">MVNETTVPRIIADTAERDPGRVLIQDIEGSDHSYADFHTEALRWCDAFAAAGVRRDSLVATMLPTSVTSYHCWIGLSWLRAPEVPINTQYRGSILAYTLNNSEAEVFVVSAEFVDRLAPIADSLQFLKTIVLVGSVSDLPSLPWRVMSVEEFLADAKPVAHETPEYFDAHAVIYTSGTTGPSKGVLQPWGNIQQVPWAAFPGEQPDAHDDGGVFTCWPTFHSSGKYGLCHAAQLGLRMVLRSSFQLDQFWDDIRRYRVTHAMLLVVSGRLLNEPEKPDDSDNPLARVGMYPLIPQYREFERRFGVRVSAGFGNTEVGFVTATDNPVNHRTNGKPLPGYQVRIVNEHDEELPPDTLGEIVVRHDKPWRLNNGYLRKPEATAEAWRNGWFHTGDAGTFDEDDNLYFVDRFKDCLRHRGHNVSSVEVETEVVTHPDVVECACVGVPSDYADESDALPDQDVKIFVVTKQDTQVTAKEIFDYLVPRLPKFMVPRYIELVDELPKTPTGKTRKVELRSNAVVGPTTWDRKAEGVTLT</sequence>
<dbReference type="PANTHER" id="PTHR43767:SF1">
    <property type="entry name" value="NONRIBOSOMAL PEPTIDE SYNTHASE PES1 (EUROFUNG)-RELATED"/>
    <property type="match status" value="1"/>
</dbReference>
<dbReference type="EMBL" id="JACCKD010000005">
    <property type="protein sequence ID" value="MBA0126786.1"/>
    <property type="molecule type" value="Genomic_DNA"/>
</dbReference>
<dbReference type="Pfam" id="PF13193">
    <property type="entry name" value="AMP-binding_C"/>
    <property type="match status" value="1"/>
</dbReference>
<dbReference type="RefSeq" id="WP_180893626.1">
    <property type="nucleotide sequence ID" value="NZ_JACCKD010000005.1"/>
</dbReference>
<keyword evidence="4" id="KW-1185">Reference proteome</keyword>
<evidence type="ECO:0000259" key="1">
    <source>
        <dbReference type="Pfam" id="PF00501"/>
    </source>
</evidence>
<evidence type="ECO:0000313" key="4">
    <source>
        <dbReference type="Proteomes" id="UP000582974"/>
    </source>
</evidence>
<dbReference type="InterPro" id="IPR025110">
    <property type="entry name" value="AMP-bd_C"/>
</dbReference>